<comment type="caution">
    <text evidence="2">The sequence shown here is derived from an EMBL/GenBank/DDBJ whole genome shotgun (WGS) entry which is preliminary data.</text>
</comment>
<keyword evidence="1" id="KW-0732">Signal</keyword>
<feature type="chain" id="PRO_5043877056" evidence="1">
    <location>
        <begin position="20"/>
        <end position="126"/>
    </location>
</feature>
<proteinExistence type="predicted"/>
<protein>
    <submittedName>
        <fullName evidence="2">Uncharacterized protein</fullName>
    </submittedName>
</protein>
<reference evidence="2 3" key="1">
    <citation type="journal article" date="2021" name="J. Hered.">
        <title>A chromosome-level genome assembly of the parasitoid wasp, Cotesia glomerata (Hymenoptera: Braconidae).</title>
        <authorList>
            <person name="Pinto B.J."/>
            <person name="Weis J.J."/>
            <person name="Gamble T."/>
            <person name="Ode P.J."/>
            <person name="Paul R."/>
            <person name="Zaspel J.M."/>
        </authorList>
    </citation>
    <scope>NUCLEOTIDE SEQUENCE [LARGE SCALE GENOMIC DNA]</scope>
    <source>
        <strain evidence="2">CgM1</strain>
    </source>
</reference>
<feature type="signal peptide" evidence="1">
    <location>
        <begin position="1"/>
        <end position="19"/>
    </location>
</feature>
<accession>A0AAV7HVQ7</accession>
<sequence>MWDLGKGHWFVGDVRYLLAQLALLSELLQFMKDNDITSLIHTKYNVSNSSLIIAFDKSKHLVMLGSKGVKVEGLNIGYLVGSNQKLRDTVETETEIKGIDVNLSNDRSALLLDWAVMLNRIIVVYY</sequence>
<evidence type="ECO:0000313" key="3">
    <source>
        <dbReference type="Proteomes" id="UP000826195"/>
    </source>
</evidence>
<evidence type="ECO:0000256" key="1">
    <source>
        <dbReference type="SAM" id="SignalP"/>
    </source>
</evidence>
<keyword evidence="3" id="KW-1185">Reference proteome</keyword>
<organism evidence="2 3">
    <name type="scientific">Cotesia glomerata</name>
    <name type="common">Lepidopteran parasitic wasp</name>
    <name type="synonym">Apanteles glomeratus</name>
    <dbReference type="NCBI Taxonomy" id="32391"/>
    <lineage>
        <taxon>Eukaryota</taxon>
        <taxon>Metazoa</taxon>
        <taxon>Ecdysozoa</taxon>
        <taxon>Arthropoda</taxon>
        <taxon>Hexapoda</taxon>
        <taxon>Insecta</taxon>
        <taxon>Pterygota</taxon>
        <taxon>Neoptera</taxon>
        <taxon>Endopterygota</taxon>
        <taxon>Hymenoptera</taxon>
        <taxon>Apocrita</taxon>
        <taxon>Ichneumonoidea</taxon>
        <taxon>Braconidae</taxon>
        <taxon>Microgastrinae</taxon>
        <taxon>Cotesia</taxon>
    </lineage>
</organism>
<evidence type="ECO:0000313" key="2">
    <source>
        <dbReference type="EMBL" id="KAH0549123.1"/>
    </source>
</evidence>
<dbReference type="AlphaFoldDB" id="A0AAV7HVQ7"/>
<name>A0AAV7HVQ7_COTGL</name>
<dbReference type="Proteomes" id="UP000826195">
    <property type="component" value="Unassembled WGS sequence"/>
</dbReference>
<dbReference type="EMBL" id="JAHXZJ010001864">
    <property type="protein sequence ID" value="KAH0549123.1"/>
    <property type="molecule type" value="Genomic_DNA"/>
</dbReference>
<gene>
    <name evidence="2" type="ORF">KQX54_006278</name>
</gene>